<evidence type="ECO:0000313" key="6">
    <source>
        <dbReference type="EMBL" id="KAF5887416.1"/>
    </source>
</evidence>
<keyword evidence="3" id="KW-0675">Receptor</keyword>
<keyword evidence="4" id="KW-0472">Membrane</keyword>
<dbReference type="AlphaFoldDB" id="A0A8J4TUW4"/>
<keyword evidence="4" id="KW-1133">Transmembrane helix</keyword>
<keyword evidence="4" id="KW-0812">Transmembrane</keyword>
<comment type="similarity">
    <text evidence="1">Belongs to the integrin alpha chain family.</text>
</comment>
<dbReference type="GO" id="GO:0007229">
    <property type="term" value="P:integrin-mediated signaling pathway"/>
    <property type="evidence" value="ECO:0007669"/>
    <property type="project" value="UniProtKB-KW"/>
</dbReference>
<keyword evidence="2" id="KW-0130">Cell adhesion</keyword>
<evidence type="ECO:0000313" key="7">
    <source>
        <dbReference type="Proteomes" id="UP000727407"/>
    </source>
</evidence>
<dbReference type="Proteomes" id="UP000727407">
    <property type="component" value="Unassembled WGS sequence"/>
</dbReference>
<evidence type="ECO:0000256" key="3">
    <source>
        <dbReference type="ARBA" id="ARBA00023170"/>
    </source>
</evidence>
<reference evidence="6" key="1">
    <citation type="submission" date="2020-07" db="EMBL/GenBank/DDBJ databases">
        <title>Clarias magur genome sequencing, assembly and annotation.</title>
        <authorList>
            <person name="Kushwaha B."/>
            <person name="Kumar R."/>
            <person name="Das P."/>
            <person name="Joshi C.G."/>
            <person name="Kumar D."/>
            <person name="Nagpure N.S."/>
            <person name="Pandey M."/>
            <person name="Agarwal S."/>
            <person name="Srivastava S."/>
            <person name="Singh M."/>
            <person name="Sahoo L."/>
            <person name="Jayasankar P."/>
            <person name="Meher P.K."/>
            <person name="Koringa P.G."/>
            <person name="Iquebal M.A."/>
            <person name="Das S.P."/>
            <person name="Bit A."/>
            <person name="Patnaik S."/>
            <person name="Patel N."/>
            <person name="Shah T.M."/>
            <person name="Hinsu A."/>
            <person name="Jena J.K."/>
        </authorList>
    </citation>
    <scope>NUCLEOTIDE SEQUENCE</scope>
    <source>
        <strain evidence="6">CIFAMagur01</strain>
        <tissue evidence="6">Testis</tissue>
    </source>
</reference>
<keyword evidence="6" id="KW-0401">Integrin</keyword>
<proteinExistence type="inferred from homology"/>
<protein>
    <submittedName>
        <fullName evidence="6">Integrin alpha-L-like</fullName>
    </submittedName>
</protein>
<dbReference type="OrthoDB" id="8944017at2759"/>
<feature type="non-terminal residue" evidence="6">
    <location>
        <position position="223"/>
    </location>
</feature>
<keyword evidence="7" id="KW-1185">Reference proteome</keyword>
<accession>A0A8J4TUW4</accession>
<evidence type="ECO:0000259" key="5">
    <source>
        <dbReference type="Pfam" id="PF21520"/>
    </source>
</evidence>
<name>A0A8J4TUW4_CLAMG</name>
<sequence length="223" mass="24864">DNNRNTSNTTVMKTLPVQFSVDVAVSSAPELSVTHLNFSLGDKDPKPISLVFKVSNLGLKGLPVTVSFRIPYHTDEENFHLVDNTASPNITNCSIISSQKHDFVDFTCQPFSLEPESVVLFNLSATITFPNKQQYSEKWSFSGFKKEEDFTVFAQLDFNKTFYHQLSSDRENDTSRFHRATMRVKAELVVPPDMAMIIGTGTGGGLLLIFIIILLLKTHAALS</sequence>
<dbReference type="EMBL" id="QNUK01001106">
    <property type="protein sequence ID" value="KAF5887416.1"/>
    <property type="molecule type" value="Genomic_DNA"/>
</dbReference>
<dbReference type="GO" id="GO:0007155">
    <property type="term" value="P:cell adhesion"/>
    <property type="evidence" value="ECO:0007669"/>
    <property type="project" value="UniProtKB-KW"/>
</dbReference>
<feature type="transmembrane region" description="Helical" evidence="4">
    <location>
        <begin position="194"/>
        <end position="216"/>
    </location>
</feature>
<feature type="domain" description="Integrin alpha-X-like third Ig-like" evidence="5">
    <location>
        <begin position="18"/>
        <end position="105"/>
    </location>
</feature>
<dbReference type="Gene3D" id="2.60.40.1530">
    <property type="entry name" value="ntegrin, alpha v. Chain A, domain 4"/>
    <property type="match status" value="1"/>
</dbReference>
<organism evidence="6 7">
    <name type="scientific">Clarias magur</name>
    <name type="common">Asian catfish</name>
    <name type="synonym">Macropteronotus magur</name>
    <dbReference type="NCBI Taxonomy" id="1594786"/>
    <lineage>
        <taxon>Eukaryota</taxon>
        <taxon>Metazoa</taxon>
        <taxon>Chordata</taxon>
        <taxon>Craniata</taxon>
        <taxon>Vertebrata</taxon>
        <taxon>Euteleostomi</taxon>
        <taxon>Actinopterygii</taxon>
        <taxon>Neopterygii</taxon>
        <taxon>Teleostei</taxon>
        <taxon>Ostariophysi</taxon>
        <taxon>Siluriformes</taxon>
        <taxon>Clariidae</taxon>
        <taxon>Clarias</taxon>
    </lineage>
</organism>
<gene>
    <name evidence="6" type="ORF">DAT39_022274</name>
</gene>
<dbReference type="InterPro" id="IPR048633">
    <property type="entry name" value="ITGAX-like_Ig_3"/>
</dbReference>
<comment type="caution">
    <text evidence="6">The sequence shown here is derived from an EMBL/GenBank/DDBJ whole genome shotgun (WGS) entry which is preliminary data.</text>
</comment>
<evidence type="ECO:0000256" key="2">
    <source>
        <dbReference type="ARBA" id="ARBA00022889"/>
    </source>
</evidence>
<evidence type="ECO:0000256" key="4">
    <source>
        <dbReference type="SAM" id="Phobius"/>
    </source>
</evidence>
<evidence type="ECO:0000256" key="1">
    <source>
        <dbReference type="ARBA" id="ARBA00008054"/>
    </source>
</evidence>
<dbReference type="Pfam" id="PF21520">
    <property type="entry name" value="ITGAX-like_Ig_3"/>
    <property type="match status" value="1"/>
</dbReference>